<feature type="region of interest" description="Disordered" evidence="9">
    <location>
        <begin position="676"/>
        <end position="916"/>
    </location>
</feature>
<comment type="function">
    <text evidence="8">The GINS complex plays an essential role in the initiation of DNA replication.</text>
</comment>
<feature type="compositionally biased region" description="Basic and acidic residues" evidence="9">
    <location>
        <begin position="1324"/>
        <end position="1344"/>
    </location>
</feature>
<dbReference type="PANTHER" id="PTHR22768">
    <property type="entry name" value="DNA REPLICATION COMPLEX GINS PROTEIN PSF3"/>
    <property type="match status" value="1"/>
</dbReference>
<feature type="compositionally biased region" description="Low complexity" evidence="9">
    <location>
        <begin position="525"/>
        <end position="545"/>
    </location>
</feature>
<evidence type="ECO:0000259" key="11">
    <source>
        <dbReference type="Pfam" id="PF07989"/>
    </source>
</evidence>
<dbReference type="GO" id="GO:0005815">
    <property type="term" value="C:microtubule organizing center"/>
    <property type="evidence" value="ECO:0007669"/>
    <property type="project" value="InterPro"/>
</dbReference>
<dbReference type="STRING" id="105351.A0A401KWP2"/>
<keyword evidence="5" id="KW-0963">Cytoplasm</keyword>
<dbReference type="GO" id="GO:0000811">
    <property type="term" value="C:GINS complex"/>
    <property type="evidence" value="ECO:0007669"/>
    <property type="project" value="UniProtKB-UniRule"/>
</dbReference>
<dbReference type="InterPro" id="IPR038437">
    <property type="entry name" value="GINS_Psf3_sf"/>
</dbReference>
<accession>A0A401KWP2</accession>
<protein>
    <recommendedName>
        <fullName evidence="4 8">DNA replication complex GINS protein PSF3</fullName>
    </recommendedName>
</protein>
<dbReference type="InterPro" id="IPR010492">
    <property type="entry name" value="GINS_Psf3"/>
</dbReference>
<feature type="compositionally biased region" description="Basic and acidic residues" evidence="9">
    <location>
        <begin position="816"/>
        <end position="832"/>
    </location>
</feature>
<feature type="region of interest" description="Disordered" evidence="9">
    <location>
        <begin position="1180"/>
        <end position="1344"/>
    </location>
</feature>
<dbReference type="Proteomes" id="UP000286921">
    <property type="component" value="Unassembled WGS sequence"/>
</dbReference>
<evidence type="ECO:0000256" key="4">
    <source>
        <dbReference type="ARBA" id="ARBA00015140"/>
    </source>
</evidence>
<keyword evidence="13" id="KW-1185">Reference proteome</keyword>
<gene>
    <name evidence="12" type="ORF">AAWM_06557</name>
</gene>
<sequence length="1344" mass="149171">MRFDNLTIEEIDRKYPDILYPSKDALLDAASHLIEFMQILKNKDILRTTLVGLTGGLAVMHHCPDRLPSIACNRKEDIDIVLDLADSTLEDLKDTLLYYYAQIFIKHRQTLYMRTPWGKVRLDFKMIPAKRKLKGMQYLSVIELTDLPFVNKIDLMTSKLYEVHPDPLPSPWGEPETARAIHHGTDALRLALLFDQGKKIILTVRQAMRIKAGTRIDLPLWLGEMLSIGARLGTSRLVTLDLPSALSERVMNALKADPRTVDLRSLAPHFYSLSERILELFEEEELVEVLSNTFKKRSAVIADHAHNPQGALGQGADFLRGLDETERQLFRVAHDSAKETRLGNFGPSHPQTLTQHGPKSPETEHRLGAVNCPFFPAPLLISLLFKHLASDRYRVPQTRTEAEAPVCSPKASCPRPGQGNRRHGLFAPNEFRNVVVERRITNVDDPQDRNPKNTAAIWSRYAYGIAAHCTQKGTPEPVPSSLVNPSSALLQDLLKEQRANRVPKGTATEDVGQGAPRTPERSHSRPQSRSQSPAQSQSQSRSQSQEEVGSEKQRKIQTALSSGLRHPHEMGVREMGEYVSKINKQNFDLKLEIFHRVQQMAALEKKLQRMEQLEEELGRLRGLEDEVQELRDAESDNQRLRESNEQLRQEVDKRDQAITEAVDMICLLEHKVAQLEAGGHPSTPSTTRGFEDDDPGATTPRQNTAFAAIDIPERTSSRRGTSLSKKHRRPSSDSRQLKQAPSFLSDDHKSPTTLQSTSITADDRSRSALSDMTKSESLQSMSDFLEPESPRLSALSECSELYPPDEEASDQLNIPVKERDSSGASEVPRESEDSASQNLIESWIQPQRDVFLEDVPEQEMLPSNLLRQTGKPSFDSDSYNSSSQKTRVDSVFGGSRLPPTPDTMSTAYATGPNQSNGSIVAEKSLVDQAMTAGHGRPRSAGALTTRRNSTNSAAVGSVDMNVSDATLHRPGTAEEEESPTFFPLNSLTSRDKRVYCPETLDKNSLGHIGQSAFINGEGLDRVLSKLDNSYYGSLAHEESDSSLSSSPPLTPQDWVEAAKPDAKRRREKSGLMPVAPKSINPRPQDMRIPRQSSFRGRRHSIDSTIRDSDVPMIPTLDIQSLESGLQPGPDLDRRMIGRKISIRPPFFARSAPPRRLQPSLMFEGSDSDDGAPAPIIRKARDDIPTKPPRAISKAESHGSGFSASVPVPANAKRENIHRTLPHSFTESGFMNNAVTKPPPPDPKDHKRRSSLGIFSWVKGASGLGKKPEPEPPVKSSAPSTALVKSRASRATPESGKSASDSGRTIEMGAMNVAIDDIASKSKHPTHDEETGRRPRYMDRRARRG</sequence>
<feature type="compositionally biased region" description="Polar residues" evidence="9">
    <location>
        <begin position="902"/>
        <end position="916"/>
    </location>
</feature>
<dbReference type="GO" id="GO:0005737">
    <property type="term" value="C:cytoplasm"/>
    <property type="evidence" value="ECO:0007669"/>
    <property type="project" value="UniProtKB-SubCell"/>
</dbReference>
<feature type="compositionally biased region" description="Polar residues" evidence="9">
    <location>
        <begin position="1222"/>
        <end position="1234"/>
    </location>
</feature>
<feature type="region of interest" description="Disordered" evidence="9">
    <location>
        <begin position="1058"/>
        <end position="1097"/>
    </location>
</feature>
<feature type="compositionally biased region" description="Polar residues" evidence="9">
    <location>
        <begin position="751"/>
        <end position="760"/>
    </location>
</feature>
<evidence type="ECO:0000259" key="10">
    <source>
        <dbReference type="Pfam" id="PF05916"/>
    </source>
</evidence>
<dbReference type="InterPro" id="IPR036224">
    <property type="entry name" value="GINS_bundle-like_dom_sf"/>
</dbReference>
<keyword evidence="7 8" id="KW-0539">Nucleus</keyword>
<evidence type="ECO:0000313" key="13">
    <source>
        <dbReference type="Proteomes" id="UP000286921"/>
    </source>
</evidence>
<dbReference type="CDD" id="cd11713">
    <property type="entry name" value="GINS_A_psf3"/>
    <property type="match status" value="1"/>
</dbReference>
<dbReference type="InterPro" id="IPR012943">
    <property type="entry name" value="Cnn_1N"/>
</dbReference>
<evidence type="ECO:0000256" key="3">
    <source>
        <dbReference type="ARBA" id="ARBA00006343"/>
    </source>
</evidence>
<evidence type="ECO:0000256" key="9">
    <source>
        <dbReference type="SAM" id="MobiDB-lite"/>
    </source>
</evidence>
<dbReference type="EMBL" id="BDHI01000015">
    <property type="protein sequence ID" value="GCB23672.1"/>
    <property type="molecule type" value="Genomic_DNA"/>
</dbReference>
<comment type="caution">
    <text evidence="12">The sequence shown here is derived from an EMBL/GenBank/DDBJ whole genome shotgun (WGS) entry which is preliminary data.</text>
</comment>
<feature type="region of interest" description="Disordered" evidence="9">
    <location>
        <begin position="340"/>
        <end position="365"/>
    </location>
</feature>
<dbReference type="GO" id="GO:1902975">
    <property type="term" value="P:mitotic DNA replication initiation"/>
    <property type="evidence" value="ECO:0007669"/>
    <property type="project" value="TreeGrafter"/>
</dbReference>
<comment type="similarity">
    <text evidence="3 8">Belongs to the GINS3/PSF3 family.</text>
</comment>
<feature type="compositionally biased region" description="Low complexity" evidence="9">
    <location>
        <begin position="873"/>
        <end position="883"/>
    </location>
</feature>
<name>A0A401KWP2_ASPAW</name>
<dbReference type="Pfam" id="PF05916">
    <property type="entry name" value="Sld5"/>
    <property type="match status" value="1"/>
</dbReference>
<feature type="domain" description="GINS subunit" evidence="10">
    <location>
        <begin position="246"/>
        <end position="339"/>
    </location>
</feature>
<feature type="region of interest" description="Disordered" evidence="9">
    <location>
        <begin position="498"/>
        <end position="571"/>
    </location>
</feature>
<evidence type="ECO:0000256" key="8">
    <source>
        <dbReference type="RuleBase" id="RU367161"/>
    </source>
</evidence>
<evidence type="ECO:0000256" key="6">
    <source>
        <dbReference type="ARBA" id="ARBA00022705"/>
    </source>
</evidence>
<feature type="region of interest" description="Disordered" evidence="9">
    <location>
        <begin position="630"/>
        <end position="652"/>
    </location>
</feature>
<dbReference type="Gene3D" id="1.20.58.2050">
    <property type="match status" value="1"/>
</dbReference>
<dbReference type="SUPFAM" id="SSF158573">
    <property type="entry name" value="GINS helical bundle-like"/>
    <property type="match status" value="1"/>
</dbReference>
<proteinExistence type="inferred from homology"/>
<feature type="domain" description="Centrosomin N-terminal motif 1" evidence="11">
    <location>
        <begin position="572"/>
        <end position="661"/>
    </location>
</feature>
<dbReference type="PANTHER" id="PTHR22768:SF0">
    <property type="entry name" value="DNA REPLICATION COMPLEX GINS PROTEIN PSF3"/>
    <property type="match status" value="1"/>
</dbReference>
<evidence type="ECO:0000256" key="1">
    <source>
        <dbReference type="ARBA" id="ARBA00004123"/>
    </source>
</evidence>
<feature type="compositionally biased region" description="Polar residues" evidence="9">
    <location>
        <begin position="767"/>
        <end position="782"/>
    </location>
</feature>
<reference evidence="12 13" key="1">
    <citation type="submission" date="2016-09" db="EMBL/GenBank/DDBJ databases">
        <title>Aspergillus awamori IFM 58123T.</title>
        <authorList>
            <person name="Kusuya Y."/>
            <person name="Shimizu M."/>
            <person name="Takahashi H."/>
            <person name="Yaguchi T."/>
        </authorList>
    </citation>
    <scope>NUCLEOTIDE SEQUENCE [LARGE SCALE GENOMIC DNA]</scope>
    <source>
        <strain evidence="12 13">IFM 58123</strain>
    </source>
</reference>
<comment type="subunit">
    <text evidence="8">Component of the GINS complex.</text>
</comment>
<comment type="subcellular location">
    <subcellularLocation>
        <location evidence="2">Cytoplasm</location>
    </subcellularLocation>
    <subcellularLocation>
        <location evidence="1 8">Nucleus</location>
    </subcellularLocation>
</comment>
<dbReference type="InterPro" id="IPR021151">
    <property type="entry name" value="GINS_A"/>
</dbReference>
<evidence type="ECO:0000313" key="12">
    <source>
        <dbReference type="EMBL" id="GCB23672.1"/>
    </source>
</evidence>
<keyword evidence="6 8" id="KW-0235">DNA replication</keyword>
<evidence type="ECO:0000256" key="7">
    <source>
        <dbReference type="ARBA" id="ARBA00023242"/>
    </source>
</evidence>
<evidence type="ECO:0000256" key="5">
    <source>
        <dbReference type="ARBA" id="ARBA00022490"/>
    </source>
</evidence>
<organism evidence="12 13">
    <name type="scientific">Aspergillus awamori</name>
    <name type="common">Black koji mold</name>
    <dbReference type="NCBI Taxonomy" id="105351"/>
    <lineage>
        <taxon>Eukaryota</taxon>
        <taxon>Fungi</taxon>
        <taxon>Dikarya</taxon>
        <taxon>Ascomycota</taxon>
        <taxon>Pezizomycotina</taxon>
        <taxon>Eurotiomycetes</taxon>
        <taxon>Eurotiomycetidae</taxon>
        <taxon>Eurotiales</taxon>
        <taxon>Aspergillaceae</taxon>
        <taxon>Aspergillus</taxon>
    </lineage>
</organism>
<dbReference type="Pfam" id="PF07989">
    <property type="entry name" value="Cnn_1N"/>
    <property type="match status" value="1"/>
</dbReference>
<evidence type="ECO:0000256" key="2">
    <source>
        <dbReference type="ARBA" id="ARBA00004496"/>
    </source>
</evidence>